<evidence type="ECO:0000256" key="1">
    <source>
        <dbReference type="SAM" id="Phobius"/>
    </source>
</evidence>
<evidence type="ECO:0000313" key="2">
    <source>
        <dbReference type="EMBL" id="OEY69661.1"/>
    </source>
</evidence>
<keyword evidence="3" id="KW-1185">Reference proteome</keyword>
<keyword evidence="1" id="KW-0812">Transmembrane</keyword>
<dbReference type="Proteomes" id="UP000242258">
    <property type="component" value="Unassembled WGS sequence"/>
</dbReference>
<dbReference type="EMBL" id="MKEK01000001">
    <property type="protein sequence ID" value="OEY69661.1"/>
    <property type="molecule type" value="Genomic_DNA"/>
</dbReference>
<dbReference type="RefSeq" id="WP_070049231.1">
    <property type="nucleotide sequence ID" value="NZ_CBCSDO010000004.1"/>
</dbReference>
<feature type="transmembrane region" description="Helical" evidence="1">
    <location>
        <begin position="144"/>
        <end position="162"/>
    </location>
</feature>
<gene>
    <name evidence="2" type="ORF">BI198_08905</name>
</gene>
<name>A0A1E7Q6D1_9GAMM</name>
<protein>
    <submittedName>
        <fullName evidence="2">Uncharacterized protein</fullName>
    </submittedName>
</protein>
<proteinExistence type="predicted"/>
<reference evidence="3" key="1">
    <citation type="submission" date="2016-09" db="EMBL/GenBank/DDBJ databases">
        <authorList>
            <person name="Wan X."/>
            <person name="Hou S."/>
        </authorList>
    </citation>
    <scope>NUCLEOTIDE SEQUENCE [LARGE SCALE GENOMIC DNA]</scope>
    <source>
        <strain evidence="3">KH87</strain>
    </source>
</reference>
<dbReference type="STRING" id="1628148.BI198_08905"/>
<accession>A0A1E7Q6D1</accession>
<sequence length="179" mass="19309">MHIQSTAPAKPLSKHTVTVQTKDSTNVSVQLNLVDAKPSQIKTNKKEGDIAPLLTKGTSLGLTYKAGSYVIDGIRNANVNQVSKLLQDYHFVETSSHAENQAKRLLDFAQSKGSSALLLGAHMGVLTVVAVDLVKPNWPFSRKLIIGLIIMALVSSLAYFGIQDEPELETSPVQVISSD</sequence>
<keyword evidence="1" id="KW-0472">Membrane</keyword>
<comment type="caution">
    <text evidence="2">The sequence shown here is derived from an EMBL/GenBank/DDBJ whole genome shotgun (WGS) entry which is preliminary data.</text>
</comment>
<keyword evidence="1" id="KW-1133">Transmembrane helix</keyword>
<evidence type="ECO:0000313" key="3">
    <source>
        <dbReference type="Proteomes" id="UP000242258"/>
    </source>
</evidence>
<dbReference type="AlphaFoldDB" id="A0A1E7Q6D1"/>
<organism evidence="2 3">
    <name type="scientific">Rheinheimera salexigens</name>
    <dbReference type="NCBI Taxonomy" id="1628148"/>
    <lineage>
        <taxon>Bacteria</taxon>
        <taxon>Pseudomonadati</taxon>
        <taxon>Pseudomonadota</taxon>
        <taxon>Gammaproteobacteria</taxon>
        <taxon>Chromatiales</taxon>
        <taxon>Chromatiaceae</taxon>
        <taxon>Rheinheimera</taxon>
    </lineage>
</organism>